<dbReference type="SFLD" id="SFLDG01386">
    <property type="entry name" value="main_SPASM_domain-containing"/>
    <property type="match status" value="1"/>
</dbReference>
<dbReference type="PANTHER" id="PTHR11228:SF7">
    <property type="entry name" value="PQQA PEPTIDE CYCLASE"/>
    <property type="match status" value="1"/>
</dbReference>
<dbReference type="InterPro" id="IPR050377">
    <property type="entry name" value="Radical_SAM_PqqE_MftC-like"/>
</dbReference>
<evidence type="ECO:0000256" key="2">
    <source>
        <dbReference type="ARBA" id="ARBA00022691"/>
    </source>
</evidence>
<sequence length="453" mass="52255">MKTLMIREARWDITSQCNLKCKHCYASLLKGPDLSFDKVRAIIDKLLLFGLNWITFTGGEPTLRGDLPSIVQYCKKNNIGVDLLTNGTVLESQKFVELLDAGIDQVHFSLDGISSVTHDKIRGIKGSFNRTLKNINFCVWYRNENKLSAKIGVDFTLQGENKKDVPFLLDFFDSLGIDVLIVNNVWLVGRAIDNKNEVEITNKEVMESFELISQNYSMKKRNFELYLSAFPNESKFLNLKYSVRLPTFQGACPAGSTIYIDPQGKALPCYSLVFFKETNPEVGEYLRYWDVLSEPIEKAIEYFKPFLDFAHDPSPKNPYCKSCSNSSYCRICPLIQAFEAQSINERCLPYLPKIDSLEIPIEKESIPSFYDDVEWKLVDNNLSVTIKRKNFFQKKTFTLDAMAKDVINWIDGKVQIKDICVRLKDRYNIKIEDSLNFVKEVIEYFYKEEILKI</sequence>
<dbReference type="GO" id="GO:0051536">
    <property type="term" value="F:iron-sulfur cluster binding"/>
    <property type="evidence" value="ECO:0007669"/>
    <property type="project" value="UniProtKB-KW"/>
</dbReference>
<dbReference type="Pfam" id="PF04055">
    <property type="entry name" value="Radical_SAM"/>
    <property type="match status" value="1"/>
</dbReference>
<dbReference type="PROSITE" id="PS51918">
    <property type="entry name" value="RADICAL_SAM"/>
    <property type="match status" value="1"/>
</dbReference>
<evidence type="ECO:0000256" key="1">
    <source>
        <dbReference type="ARBA" id="ARBA00001966"/>
    </source>
</evidence>
<evidence type="ECO:0000256" key="3">
    <source>
        <dbReference type="ARBA" id="ARBA00022723"/>
    </source>
</evidence>
<dbReference type="SFLD" id="SFLDS00029">
    <property type="entry name" value="Radical_SAM"/>
    <property type="match status" value="1"/>
</dbReference>
<comment type="cofactor">
    <cofactor evidence="1">
        <name>[4Fe-4S] cluster</name>
        <dbReference type="ChEBI" id="CHEBI:49883"/>
    </cofactor>
</comment>
<evidence type="ECO:0000313" key="7">
    <source>
        <dbReference type="EMBL" id="BAL80230.1"/>
    </source>
</evidence>
<proteinExistence type="predicted"/>
<dbReference type="CDD" id="cd01335">
    <property type="entry name" value="Radical_SAM"/>
    <property type="match status" value="1"/>
</dbReference>
<dbReference type="KEGG" id="cex:CSE_01040"/>
<keyword evidence="2" id="KW-0949">S-adenosyl-L-methionine</keyword>
<dbReference type="Gene3D" id="3.20.20.70">
    <property type="entry name" value="Aldolase class I"/>
    <property type="match status" value="1"/>
</dbReference>
<gene>
    <name evidence="7" type="ordered locus">CSE_01040</name>
</gene>
<evidence type="ECO:0000259" key="6">
    <source>
        <dbReference type="PROSITE" id="PS51918"/>
    </source>
</evidence>
<evidence type="ECO:0000313" key="8">
    <source>
        <dbReference type="Proteomes" id="UP000004793"/>
    </source>
</evidence>
<evidence type="ECO:0000256" key="4">
    <source>
        <dbReference type="ARBA" id="ARBA00023004"/>
    </source>
</evidence>
<dbReference type="RefSeq" id="WP_014452638.1">
    <property type="nucleotide sequence ID" value="NC_017096.1"/>
</dbReference>
<dbReference type="InterPro" id="IPR013785">
    <property type="entry name" value="Aldolase_TIM"/>
</dbReference>
<dbReference type="InterPro" id="IPR007197">
    <property type="entry name" value="rSAM"/>
</dbReference>
<name>A0A7U6GDA8_CALEA</name>
<keyword evidence="3" id="KW-0479">Metal-binding</keyword>
<dbReference type="Proteomes" id="UP000004793">
    <property type="component" value="Chromosome"/>
</dbReference>
<dbReference type="GO" id="GO:0003824">
    <property type="term" value="F:catalytic activity"/>
    <property type="evidence" value="ECO:0007669"/>
    <property type="project" value="InterPro"/>
</dbReference>
<dbReference type="SUPFAM" id="SSF102114">
    <property type="entry name" value="Radical SAM enzymes"/>
    <property type="match status" value="1"/>
</dbReference>
<evidence type="ECO:0000256" key="5">
    <source>
        <dbReference type="ARBA" id="ARBA00023014"/>
    </source>
</evidence>
<dbReference type="InterPro" id="IPR058240">
    <property type="entry name" value="rSAM_sf"/>
</dbReference>
<keyword evidence="5" id="KW-0411">Iron-sulfur</keyword>
<reference evidence="7 8" key="1">
    <citation type="submission" date="2011-01" db="EMBL/GenBank/DDBJ databases">
        <title>Whole genome sequence of Caldisericum exile AZM16c01.</title>
        <authorList>
            <person name="Narita-Yamada S."/>
            <person name="Kawakoshi A."/>
            <person name="Nakamura S."/>
            <person name="Sasagawa M."/>
            <person name="Fukada J."/>
            <person name="Sekine M."/>
            <person name="Kato Y."/>
            <person name="Fukai R."/>
            <person name="Sasaki K."/>
            <person name="Hanamaki A."/>
            <person name="Narita H."/>
            <person name="Konno Y."/>
            <person name="Mori K."/>
            <person name="Yamazaki S."/>
            <person name="Suzuki K."/>
            <person name="Fujita N."/>
        </authorList>
    </citation>
    <scope>NUCLEOTIDE SEQUENCE [LARGE SCALE GENOMIC DNA]</scope>
    <source>
        <strain evidence="8">DSM 21853 / NBRC 104410 / AZM16c01</strain>
    </source>
</reference>
<organism evidence="7 8">
    <name type="scientific">Caldisericum exile (strain DSM 21853 / NBRC 104410 / AZM16c01)</name>
    <dbReference type="NCBI Taxonomy" id="511051"/>
    <lineage>
        <taxon>Bacteria</taxon>
        <taxon>Pseudomonadati</taxon>
        <taxon>Caldisericota/Cryosericota group</taxon>
        <taxon>Caldisericota</taxon>
        <taxon>Caldisericia</taxon>
        <taxon>Caldisericales</taxon>
        <taxon>Caldisericaceae</taxon>
        <taxon>Caldisericum</taxon>
    </lineage>
</organism>
<dbReference type="PANTHER" id="PTHR11228">
    <property type="entry name" value="RADICAL SAM DOMAIN PROTEIN"/>
    <property type="match status" value="1"/>
</dbReference>
<keyword evidence="8" id="KW-1185">Reference proteome</keyword>
<dbReference type="AlphaFoldDB" id="A0A7U6GDA8"/>
<protein>
    <recommendedName>
        <fullName evidence="6">Radical SAM core domain-containing protein</fullName>
    </recommendedName>
</protein>
<accession>A0A7U6GDA8</accession>
<dbReference type="InterPro" id="IPR006638">
    <property type="entry name" value="Elp3/MiaA/NifB-like_rSAM"/>
</dbReference>
<dbReference type="SFLD" id="SFLDG01067">
    <property type="entry name" value="SPASM/twitch_domain_containing"/>
    <property type="match status" value="1"/>
</dbReference>
<keyword evidence="4" id="KW-0408">Iron</keyword>
<dbReference type="OrthoDB" id="9782387at2"/>
<dbReference type="SMART" id="SM00729">
    <property type="entry name" value="Elp3"/>
    <property type="match status" value="1"/>
</dbReference>
<feature type="domain" description="Radical SAM core" evidence="6">
    <location>
        <begin position="1"/>
        <end position="219"/>
    </location>
</feature>
<dbReference type="EMBL" id="AP012051">
    <property type="protein sequence ID" value="BAL80230.1"/>
    <property type="molecule type" value="Genomic_DNA"/>
</dbReference>
<dbReference type="GO" id="GO:0046872">
    <property type="term" value="F:metal ion binding"/>
    <property type="evidence" value="ECO:0007669"/>
    <property type="project" value="UniProtKB-KW"/>
</dbReference>